<protein>
    <recommendedName>
        <fullName evidence="2">Fatty acid desaturase domain-containing protein</fullName>
    </recommendedName>
</protein>
<dbReference type="CDD" id="cd03510">
    <property type="entry name" value="Rhizobitoxine-FADS-like"/>
    <property type="match status" value="1"/>
</dbReference>
<dbReference type="GO" id="GO:0016717">
    <property type="term" value="F:oxidoreductase activity, acting on paired donors, with oxidation of a pair of donors resulting in the reduction of molecular oxygen to two molecules of water"/>
    <property type="evidence" value="ECO:0007669"/>
    <property type="project" value="TreeGrafter"/>
</dbReference>
<organism evidence="3 4">
    <name type="scientific">Candidatus Entotheonella gemina</name>
    <dbReference type="NCBI Taxonomy" id="1429439"/>
    <lineage>
        <taxon>Bacteria</taxon>
        <taxon>Pseudomonadati</taxon>
        <taxon>Nitrospinota/Tectimicrobiota group</taxon>
        <taxon>Candidatus Tectimicrobiota</taxon>
        <taxon>Candidatus Entotheonellia</taxon>
        <taxon>Candidatus Entotheonellales</taxon>
        <taxon>Candidatus Entotheonellaceae</taxon>
        <taxon>Candidatus Entotheonella</taxon>
    </lineage>
</organism>
<dbReference type="GO" id="GO:0008610">
    <property type="term" value="P:lipid biosynthetic process"/>
    <property type="evidence" value="ECO:0007669"/>
    <property type="project" value="UniProtKB-ARBA"/>
</dbReference>
<name>W4LRA4_9BACT</name>
<evidence type="ECO:0000313" key="3">
    <source>
        <dbReference type="EMBL" id="ETW99921.1"/>
    </source>
</evidence>
<feature type="transmembrane region" description="Helical" evidence="1">
    <location>
        <begin position="42"/>
        <end position="64"/>
    </location>
</feature>
<accession>W4LRA4</accession>
<evidence type="ECO:0000259" key="2">
    <source>
        <dbReference type="Pfam" id="PF00487"/>
    </source>
</evidence>
<dbReference type="Proteomes" id="UP000019140">
    <property type="component" value="Unassembled WGS sequence"/>
</dbReference>
<sequence length="338" mass="38280">MANREIQQAQRRSGEEFRDDLRRQGLPVEVVRRLSVIDPVKASLAILHTCGVVAICLAAALTWWTPWVVIPAMVVIASRQQALFVLAHDAAHYRMFNTRWLNDLIGRGCGIVVGVSMCTYRVVHRLHHNHLYEPQDPDIPLHGGYPRGRVYLLKKLARDLLGLTAWKTYAYFFGAPVINADAEQARRPLNDTSPRLKQAARQDRWLVAGFHIVAPVVAFASGYGMAYILLWMLPLVTILQPILRFRAICEHGAVTNFASPLTAARTNFAPPLIAWFLFPHHVYYHAEHHMYPSIPHYNLAACHRELQQHGLLEGAEVRSFWDTVRIVVADPPGRTAME</sequence>
<keyword evidence="1" id="KW-0472">Membrane</keyword>
<dbReference type="PANTHER" id="PTHR19353">
    <property type="entry name" value="FATTY ACID DESATURASE 2"/>
    <property type="match status" value="1"/>
</dbReference>
<feature type="transmembrane region" description="Helical" evidence="1">
    <location>
        <begin position="104"/>
        <end position="123"/>
    </location>
</feature>
<evidence type="ECO:0000256" key="1">
    <source>
        <dbReference type="SAM" id="Phobius"/>
    </source>
</evidence>
<proteinExistence type="predicted"/>
<dbReference type="InterPro" id="IPR005804">
    <property type="entry name" value="FA_desaturase_dom"/>
</dbReference>
<gene>
    <name evidence="3" type="ORF">ETSY2_40035</name>
</gene>
<evidence type="ECO:0000313" key="4">
    <source>
        <dbReference type="Proteomes" id="UP000019140"/>
    </source>
</evidence>
<dbReference type="GO" id="GO:0016020">
    <property type="term" value="C:membrane"/>
    <property type="evidence" value="ECO:0007669"/>
    <property type="project" value="TreeGrafter"/>
</dbReference>
<comment type="caution">
    <text evidence="3">The sequence shown here is derived from an EMBL/GenBank/DDBJ whole genome shotgun (WGS) entry which is preliminary data.</text>
</comment>
<feature type="domain" description="Fatty acid desaturase" evidence="2">
    <location>
        <begin position="65"/>
        <end position="308"/>
    </location>
</feature>
<keyword evidence="4" id="KW-1185">Reference proteome</keyword>
<dbReference type="PANTHER" id="PTHR19353:SF19">
    <property type="entry name" value="DELTA(5) FATTY ACID DESATURASE C-RELATED"/>
    <property type="match status" value="1"/>
</dbReference>
<reference evidence="3 4" key="1">
    <citation type="journal article" date="2014" name="Nature">
        <title>An environmental bacterial taxon with a large and distinct metabolic repertoire.</title>
        <authorList>
            <person name="Wilson M.C."/>
            <person name="Mori T."/>
            <person name="Ruckert C."/>
            <person name="Uria A.R."/>
            <person name="Helf M.J."/>
            <person name="Takada K."/>
            <person name="Gernert C."/>
            <person name="Steffens U.A."/>
            <person name="Heycke N."/>
            <person name="Schmitt S."/>
            <person name="Rinke C."/>
            <person name="Helfrich E.J."/>
            <person name="Brachmann A.O."/>
            <person name="Gurgui C."/>
            <person name="Wakimoto T."/>
            <person name="Kracht M."/>
            <person name="Crusemann M."/>
            <person name="Hentschel U."/>
            <person name="Abe I."/>
            <person name="Matsunaga S."/>
            <person name="Kalinowski J."/>
            <person name="Takeyama H."/>
            <person name="Piel J."/>
        </authorList>
    </citation>
    <scope>NUCLEOTIDE SEQUENCE [LARGE SCALE GENOMIC DNA]</scope>
    <source>
        <strain evidence="4">TSY2</strain>
    </source>
</reference>
<dbReference type="Pfam" id="PF00487">
    <property type="entry name" value="FA_desaturase"/>
    <property type="match status" value="1"/>
</dbReference>
<dbReference type="AlphaFoldDB" id="W4LRA4"/>
<dbReference type="HOGENOM" id="CLU_052920_2_0_7"/>
<feature type="transmembrane region" description="Helical" evidence="1">
    <location>
        <begin position="205"/>
        <end position="233"/>
    </location>
</feature>
<dbReference type="InterPro" id="IPR012171">
    <property type="entry name" value="Fatty_acid_desaturase"/>
</dbReference>
<dbReference type="EMBL" id="AZHX01001781">
    <property type="protein sequence ID" value="ETW99921.1"/>
    <property type="molecule type" value="Genomic_DNA"/>
</dbReference>
<keyword evidence="1" id="KW-0812">Transmembrane</keyword>
<keyword evidence="1" id="KW-1133">Transmembrane helix</keyword>